<dbReference type="eggNOG" id="ENOG502SA4Y">
    <property type="taxonomic scope" value="Eukaryota"/>
</dbReference>
<reference evidence="2" key="3">
    <citation type="submission" date="2015-02" db="UniProtKB">
        <authorList>
            <consortium name="EnsemblProtists"/>
        </authorList>
    </citation>
    <scope>IDENTIFICATION</scope>
    <source>
        <strain evidence="2">DAOM BR144</strain>
    </source>
</reference>
<feature type="region of interest" description="Disordered" evidence="1">
    <location>
        <begin position="23"/>
        <end position="47"/>
    </location>
</feature>
<dbReference type="InParanoid" id="K3W6Y6"/>
<dbReference type="VEuPathDB" id="FungiDB:PYU1_G000727"/>
<dbReference type="PANTHER" id="PTHR28096:SF1">
    <property type="entry name" value="PROTEIN FAF1"/>
    <property type="match status" value="1"/>
</dbReference>
<dbReference type="HOGENOM" id="CLU_1405069_0_0_1"/>
<dbReference type="GO" id="GO:0000462">
    <property type="term" value="P:maturation of SSU-rRNA from tricistronic rRNA transcript (SSU-rRNA, 5.8S rRNA, LSU-rRNA)"/>
    <property type="evidence" value="ECO:0007669"/>
    <property type="project" value="TreeGrafter"/>
</dbReference>
<dbReference type="InterPro" id="IPR053030">
    <property type="entry name" value="Ribosomal_biogenesis_FAF1-like"/>
</dbReference>
<accession>K3W6Y6</accession>
<proteinExistence type="predicted"/>
<dbReference type="AlphaFoldDB" id="K3W6Y6"/>
<reference evidence="3" key="2">
    <citation type="submission" date="2010-04" db="EMBL/GenBank/DDBJ databases">
        <authorList>
            <person name="Buell R."/>
            <person name="Hamilton J."/>
            <person name="Hostetler J."/>
        </authorList>
    </citation>
    <scope>NUCLEOTIDE SEQUENCE [LARGE SCALE GENOMIC DNA]</scope>
    <source>
        <strain evidence="3">DAOM:BR144</strain>
    </source>
</reference>
<feature type="region of interest" description="Disordered" evidence="1">
    <location>
        <begin position="123"/>
        <end position="145"/>
    </location>
</feature>
<dbReference type="GO" id="GO:0005730">
    <property type="term" value="C:nucleolus"/>
    <property type="evidence" value="ECO:0007669"/>
    <property type="project" value="TreeGrafter"/>
</dbReference>
<protein>
    <submittedName>
        <fullName evidence="2">Uncharacterized protein</fullName>
    </submittedName>
</protein>
<evidence type="ECO:0000313" key="2">
    <source>
        <dbReference type="EnsemblProtists" id="PYU1_T000727"/>
    </source>
</evidence>
<dbReference type="OMA" id="QGRFKNG"/>
<sequence length="168" mass="18937">MASFQFPIATGAKKAVQVFECPTESWKQRAPRTQKRKADEDEPELSLKQQIKKEFDETFDSVKDFANASLKGKEKKAYETKRIEALGGKAASNRHTPYHILMGIKKKAVEREKRDKELVMNKQADVVSGKRKASSSANSSKKKKKIDYGLQVTKGKFKNGVLTVGRNM</sequence>
<reference evidence="3" key="1">
    <citation type="journal article" date="2010" name="Genome Biol.">
        <title>Genome sequence of the necrotrophic plant pathogen Pythium ultimum reveals original pathogenicity mechanisms and effector repertoire.</title>
        <authorList>
            <person name="Levesque C.A."/>
            <person name="Brouwer H."/>
            <person name="Cano L."/>
            <person name="Hamilton J.P."/>
            <person name="Holt C."/>
            <person name="Huitema E."/>
            <person name="Raffaele S."/>
            <person name="Robideau G.P."/>
            <person name="Thines M."/>
            <person name="Win J."/>
            <person name="Zerillo M.M."/>
            <person name="Beakes G.W."/>
            <person name="Boore J.L."/>
            <person name="Busam D."/>
            <person name="Dumas B."/>
            <person name="Ferriera S."/>
            <person name="Fuerstenberg S.I."/>
            <person name="Gachon C.M."/>
            <person name="Gaulin E."/>
            <person name="Govers F."/>
            <person name="Grenville-Briggs L."/>
            <person name="Horner N."/>
            <person name="Hostetler J."/>
            <person name="Jiang R.H."/>
            <person name="Johnson J."/>
            <person name="Krajaejun T."/>
            <person name="Lin H."/>
            <person name="Meijer H.J."/>
            <person name="Moore B."/>
            <person name="Morris P."/>
            <person name="Phuntmart V."/>
            <person name="Puiu D."/>
            <person name="Shetty J."/>
            <person name="Stajich J.E."/>
            <person name="Tripathy S."/>
            <person name="Wawra S."/>
            <person name="van West P."/>
            <person name="Whitty B.R."/>
            <person name="Coutinho P.M."/>
            <person name="Henrissat B."/>
            <person name="Martin F."/>
            <person name="Thomas P.D."/>
            <person name="Tyler B.M."/>
            <person name="De Vries R.P."/>
            <person name="Kamoun S."/>
            <person name="Yandell M."/>
            <person name="Tisserat N."/>
            <person name="Buell C.R."/>
        </authorList>
    </citation>
    <scope>NUCLEOTIDE SEQUENCE</scope>
    <source>
        <strain evidence="3">DAOM:BR144</strain>
    </source>
</reference>
<name>K3W6Y6_GLOUD</name>
<evidence type="ECO:0000313" key="3">
    <source>
        <dbReference type="Proteomes" id="UP000019132"/>
    </source>
</evidence>
<organism evidence="2 3">
    <name type="scientific">Globisporangium ultimum (strain ATCC 200006 / CBS 805.95 / DAOM BR144)</name>
    <name type="common">Pythium ultimum</name>
    <dbReference type="NCBI Taxonomy" id="431595"/>
    <lineage>
        <taxon>Eukaryota</taxon>
        <taxon>Sar</taxon>
        <taxon>Stramenopiles</taxon>
        <taxon>Oomycota</taxon>
        <taxon>Peronosporomycetes</taxon>
        <taxon>Pythiales</taxon>
        <taxon>Pythiaceae</taxon>
        <taxon>Globisporangium</taxon>
    </lineage>
</organism>
<dbReference type="InterPro" id="IPR027973">
    <property type="entry name" value="FSAF1-like"/>
</dbReference>
<dbReference type="Pfam" id="PF15375">
    <property type="entry name" value="FSAF1"/>
    <property type="match status" value="1"/>
</dbReference>
<dbReference type="Proteomes" id="UP000019132">
    <property type="component" value="Unassembled WGS sequence"/>
</dbReference>
<dbReference type="EMBL" id="GL376620">
    <property type="status" value="NOT_ANNOTATED_CDS"/>
    <property type="molecule type" value="Genomic_DNA"/>
</dbReference>
<dbReference type="EnsemblProtists" id="PYU1_T000727">
    <property type="protein sequence ID" value="PYU1_T000727"/>
    <property type="gene ID" value="PYU1_G000727"/>
</dbReference>
<evidence type="ECO:0000256" key="1">
    <source>
        <dbReference type="SAM" id="MobiDB-lite"/>
    </source>
</evidence>
<dbReference type="PANTHER" id="PTHR28096">
    <property type="entry name" value="PROTEIN FAF1"/>
    <property type="match status" value="1"/>
</dbReference>
<keyword evidence="3" id="KW-1185">Reference proteome</keyword>